<gene>
    <name evidence="2" type="ORF">M0D58_04355</name>
</gene>
<evidence type="ECO:0000256" key="1">
    <source>
        <dbReference type="SAM" id="SignalP"/>
    </source>
</evidence>
<dbReference type="RefSeq" id="WP_248393776.1">
    <property type="nucleotide sequence ID" value="NZ_CP096203.1"/>
</dbReference>
<feature type="chain" id="PRO_5045464715" description="GLPGLI family protein" evidence="1">
    <location>
        <begin position="21"/>
        <end position="172"/>
    </location>
</feature>
<protein>
    <recommendedName>
        <fullName evidence="4">GLPGLI family protein</fullName>
    </recommendedName>
</protein>
<organism evidence="2 3">
    <name type="scientific">Chryseobacterium nepalense</name>
    <dbReference type="NCBI Taxonomy" id="1854498"/>
    <lineage>
        <taxon>Bacteria</taxon>
        <taxon>Pseudomonadati</taxon>
        <taxon>Bacteroidota</taxon>
        <taxon>Flavobacteriia</taxon>
        <taxon>Flavobacteriales</taxon>
        <taxon>Weeksellaceae</taxon>
        <taxon>Chryseobacterium group</taxon>
        <taxon>Chryseobacterium</taxon>
    </lineage>
</organism>
<evidence type="ECO:0008006" key="4">
    <source>
        <dbReference type="Google" id="ProtNLM"/>
    </source>
</evidence>
<dbReference type="EMBL" id="CP096203">
    <property type="protein sequence ID" value="UPQ76787.1"/>
    <property type="molecule type" value="Genomic_DNA"/>
</dbReference>
<keyword evidence="3" id="KW-1185">Reference proteome</keyword>
<feature type="signal peptide" evidence="1">
    <location>
        <begin position="1"/>
        <end position="20"/>
    </location>
</feature>
<keyword evidence="1" id="KW-0732">Signal</keyword>
<accession>A0ABY4K7N1</accession>
<dbReference type="Proteomes" id="UP000830552">
    <property type="component" value="Chromosome"/>
</dbReference>
<sequence length="172" mass="20485">MKKIIFLTLCFMFFSLVIKAQKTDNEYKILRDSAIVIKSNDLYKFYIEQSNKDIHTENWKIFLDNFTHSINNLYLIDQNNQSFKIDASTKIQFKEIDIYDKKSRSLLKKGINVWKVIQQLNGNKITIKIIEFKVTYKNKNYQFTNGGGSEIVFQYSCEEEKWKLIKEEHKGI</sequence>
<reference evidence="2" key="1">
    <citation type="submission" date="2022-04" db="EMBL/GenBank/DDBJ databases">
        <title>Evolutionary, genomic, and biogeographic characterization of Chryseobacterium nepalense represented by a plastic-degrading bacterium AC3.</title>
        <authorList>
            <person name="Yin Z."/>
            <person name="Liu X."/>
            <person name="Wang D."/>
            <person name="Xie Z."/>
        </authorList>
    </citation>
    <scope>NUCLEOTIDE SEQUENCE</scope>
    <source>
        <strain evidence="2">AC3</strain>
    </source>
</reference>
<evidence type="ECO:0000313" key="2">
    <source>
        <dbReference type="EMBL" id="UPQ76787.1"/>
    </source>
</evidence>
<name>A0ABY4K7N1_9FLAO</name>
<evidence type="ECO:0000313" key="3">
    <source>
        <dbReference type="Proteomes" id="UP000830552"/>
    </source>
</evidence>
<proteinExistence type="predicted"/>